<evidence type="ECO:0000313" key="1">
    <source>
        <dbReference type="EMBL" id="PZQ63225.1"/>
    </source>
</evidence>
<dbReference type="Proteomes" id="UP000249135">
    <property type="component" value="Unassembled WGS sequence"/>
</dbReference>
<dbReference type="GO" id="GO:0003677">
    <property type="term" value="F:DNA binding"/>
    <property type="evidence" value="ECO:0007669"/>
    <property type="project" value="UniProtKB-KW"/>
</dbReference>
<comment type="caution">
    <text evidence="1">The sequence shown here is derived from an EMBL/GenBank/DDBJ whole genome shotgun (WGS) entry which is preliminary data.</text>
</comment>
<proteinExistence type="predicted"/>
<name>A0A2W5PKB4_VARPD</name>
<feature type="non-terminal residue" evidence="1">
    <location>
        <position position="29"/>
    </location>
</feature>
<keyword evidence="1" id="KW-0238">DNA-binding</keyword>
<protein>
    <submittedName>
        <fullName evidence="1">DNA-binding protein</fullName>
    </submittedName>
</protein>
<reference evidence="1 2" key="1">
    <citation type="submission" date="2017-08" db="EMBL/GenBank/DDBJ databases">
        <title>Infants hospitalized years apart are colonized by the same room-sourced microbial strains.</title>
        <authorList>
            <person name="Brooks B."/>
            <person name="Olm M.R."/>
            <person name="Firek B.A."/>
            <person name="Baker R."/>
            <person name="Thomas B.C."/>
            <person name="Morowitz M.J."/>
            <person name="Banfield J.F."/>
        </authorList>
    </citation>
    <scope>NUCLEOTIDE SEQUENCE [LARGE SCALE GENOMIC DNA]</scope>
    <source>
        <strain evidence="1">S2_005_003_R2_41</strain>
    </source>
</reference>
<gene>
    <name evidence="1" type="ORF">DI563_28160</name>
</gene>
<accession>A0A2W5PKB4</accession>
<organism evidence="1 2">
    <name type="scientific">Variovorax paradoxus</name>
    <dbReference type="NCBI Taxonomy" id="34073"/>
    <lineage>
        <taxon>Bacteria</taxon>
        <taxon>Pseudomonadati</taxon>
        <taxon>Pseudomonadota</taxon>
        <taxon>Betaproteobacteria</taxon>
        <taxon>Burkholderiales</taxon>
        <taxon>Comamonadaceae</taxon>
        <taxon>Variovorax</taxon>
    </lineage>
</organism>
<dbReference type="AlphaFoldDB" id="A0A2W5PKB4"/>
<sequence>MPLSGRVVWPGLMEVHPMRPAPLRPAAAA</sequence>
<dbReference type="EMBL" id="QFPP01000618">
    <property type="protein sequence ID" value="PZQ63225.1"/>
    <property type="molecule type" value="Genomic_DNA"/>
</dbReference>
<evidence type="ECO:0000313" key="2">
    <source>
        <dbReference type="Proteomes" id="UP000249135"/>
    </source>
</evidence>